<dbReference type="PANTHER" id="PTHR30501:SF2">
    <property type="entry name" value="UPF0597 PROTEIN YHAM"/>
    <property type="match status" value="1"/>
</dbReference>
<name>A0ABT1SK49_9FIRM</name>
<organism evidence="3 4">
    <name type="scientific">Massilicoli timonensis</name>
    <dbReference type="NCBI Taxonomy" id="2015901"/>
    <lineage>
        <taxon>Bacteria</taxon>
        <taxon>Bacillati</taxon>
        <taxon>Bacillota</taxon>
        <taxon>Erysipelotrichia</taxon>
        <taxon>Erysipelotrichales</taxon>
        <taxon>Erysipelotrichaceae</taxon>
        <taxon>Massilicoli</taxon>
    </lineage>
</organism>
<dbReference type="EMBL" id="JANGCH010000004">
    <property type="protein sequence ID" value="MCQ5121388.1"/>
    <property type="molecule type" value="Genomic_DNA"/>
</dbReference>
<proteinExistence type="inferred from homology"/>
<dbReference type="PIRSF" id="PIRSF006054">
    <property type="entry name" value="UCP006054"/>
    <property type="match status" value="1"/>
</dbReference>
<dbReference type="GO" id="GO:0003941">
    <property type="term" value="F:L-serine ammonia-lyase activity"/>
    <property type="evidence" value="ECO:0007669"/>
    <property type="project" value="UniProtKB-EC"/>
</dbReference>
<dbReference type="Proteomes" id="UP001524435">
    <property type="component" value="Unassembled WGS sequence"/>
</dbReference>
<feature type="domain" description="Serine dehydratase-like alpha subunit" evidence="2">
    <location>
        <begin position="92"/>
        <end position="419"/>
    </location>
</feature>
<comment type="similarity">
    <text evidence="1">Belongs to the UPF0597 family.</text>
</comment>
<sequence length="430" mass="45936">MRIFDETKKQYQQILKEELVVALGCTEPIAIAYGAAIARDVLGVQPQRIKVCCSGNIIKNVKGVIVPNSGGLKGVEAAAVLGVIGGNADKSLAVLEDINQAQIEAAHALLKKRYCQVELMENIPGLDILIHLYHEQDHVSVQIKQTHTNVIRIVKNQEILLDRPCDDSDLNASLTDRSCLNIRAIYEFASYADLSAVKPLLEDQIHYNLAIAEEGIKKGYGAQVGPSLLAKASDNFHKAIAYAAAGSDARMSGCTMAVVANSGSGNQGITASVPVIVYAQENHLSHERLLQALAFSNLVTVRLKTGIGRLSAYCGVVCAACGAMSAITYLQNGTMKQIEHTIINTLGSISGMVCDGAKPSCAAKIASALYSGMIAQNLAMCGHVFEPDTGIIQQDIEKTIDAIGVLGRIGMRETDHCILDMMLHPLDGSI</sequence>
<dbReference type="Pfam" id="PF03313">
    <property type="entry name" value="SDH_alpha"/>
    <property type="match status" value="1"/>
</dbReference>
<protein>
    <recommendedName>
        <fullName evidence="1">UPF0597 protein NE663_03845</fullName>
    </recommendedName>
</protein>
<gene>
    <name evidence="3" type="ORF">NE663_03845</name>
</gene>
<keyword evidence="3" id="KW-0456">Lyase</keyword>
<dbReference type="HAMAP" id="MF_01845">
    <property type="entry name" value="UPF0597"/>
    <property type="match status" value="1"/>
</dbReference>
<evidence type="ECO:0000313" key="3">
    <source>
        <dbReference type="EMBL" id="MCQ5121388.1"/>
    </source>
</evidence>
<comment type="caution">
    <text evidence="3">The sequence shown here is derived from an EMBL/GenBank/DDBJ whole genome shotgun (WGS) entry which is preliminary data.</text>
</comment>
<dbReference type="PANTHER" id="PTHR30501">
    <property type="entry name" value="UPF0597 PROTEIN YHAM"/>
    <property type="match status" value="1"/>
</dbReference>
<keyword evidence="4" id="KW-1185">Reference proteome</keyword>
<reference evidence="3 4" key="1">
    <citation type="submission" date="2022-06" db="EMBL/GenBank/DDBJ databases">
        <title>Isolation of gut microbiota from human fecal samples.</title>
        <authorList>
            <person name="Pamer E.G."/>
            <person name="Barat B."/>
            <person name="Waligurski E."/>
            <person name="Medina S."/>
            <person name="Paddock L."/>
            <person name="Mostad J."/>
        </authorList>
    </citation>
    <scope>NUCLEOTIDE SEQUENCE [LARGE SCALE GENOMIC DNA]</scope>
    <source>
        <strain evidence="3 4">DFI.6.1</strain>
    </source>
</reference>
<evidence type="ECO:0000259" key="2">
    <source>
        <dbReference type="Pfam" id="PF03313"/>
    </source>
</evidence>
<dbReference type="InterPro" id="IPR021144">
    <property type="entry name" value="UPF0597"/>
</dbReference>
<evidence type="ECO:0000313" key="4">
    <source>
        <dbReference type="Proteomes" id="UP001524435"/>
    </source>
</evidence>
<dbReference type="RefSeq" id="WP_178200898.1">
    <property type="nucleotide sequence ID" value="NZ_CANTYB010000026.1"/>
</dbReference>
<evidence type="ECO:0000256" key="1">
    <source>
        <dbReference type="HAMAP-Rule" id="MF_01845"/>
    </source>
</evidence>
<accession>A0ABT1SK49</accession>
<dbReference type="InterPro" id="IPR005130">
    <property type="entry name" value="Ser_deHydtase-like_asu"/>
</dbReference>